<name>A0ABU9R7E2_9BURK</name>
<dbReference type="PROSITE" id="PS50931">
    <property type="entry name" value="HTH_LYSR"/>
    <property type="match status" value="1"/>
</dbReference>
<evidence type="ECO:0000313" key="7">
    <source>
        <dbReference type="EMBL" id="MEM5342969.1"/>
    </source>
</evidence>
<evidence type="ECO:0000256" key="1">
    <source>
        <dbReference type="ARBA" id="ARBA00009437"/>
    </source>
</evidence>
<feature type="region of interest" description="Disordered" evidence="5">
    <location>
        <begin position="305"/>
        <end position="336"/>
    </location>
</feature>
<evidence type="ECO:0000313" key="8">
    <source>
        <dbReference type="Proteomes" id="UP001481677"/>
    </source>
</evidence>
<organism evidence="7 8">
    <name type="scientific">Paraburkholderia azotifigens</name>
    <dbReference type="NCBI Taxonomy" id="2057004"/>
    <lineage>
        <taxon>Bacteria</taxon>
        <taxon>Pseudomonadati</taxon>
        <taxon>Pseudomonadota</taxon>
        <taxon>Betaproteobacteria</taxon>
        <taxon>Burkholderiales</taxon>
        <taxon>Burkholderiaceae</taxon>
        <taxon>Paraburkholderia</taxon>
    </lineage>
</organism>
<keyword evidence="8" id="KW-1185">Reference proteome</keyword>
<dbReference type="InterPro" id="IPR036390">
    <property type="entry name" value="WH_DNA-bd_sf"/>
</dbReference>
<reference evidence="7 8" key="1">
    <citation type="submission" date="2024-01" db="EMBL/GenBank/DDBJ databases">
        <title>The diversity of rhizobia nodulating Mimosa spp. in eleven states of Brazil covering several biomes is determined by host plant, location, and edaphic factors.</title>
        <authorList>
            <person name="Rouws L."/>
            <person name="Barauna A."/>
            <person name="Beukes C."/>
            <person name="De Faria S.M."/>
            <person name="Gross E."/>
            <person name="Dos Reis Junior F.B."/>
            <person name="Simon M."/>
            <person name="Maluk M."/>
            <person name="Odee D.W."/>
            <person name="Kenicer G."/>
            <person name="Young J.P.W."/>
            <person name="Reis V.M."/>
            <person name="Zilli J."/>
            <person name="James E.K."/>
        </authorList>
    </citation>
    <scope>NUCLEOTIDE SEQUENCE [LARGE SCALE GENOMIC DNA]</scope>
    <source>
        <strain evidence="7 8">JPY530</strain>
    </source>
</reference>
<accession>A0ABU9R7E2</accession>
<dbReference type="PRINTS" id="PR00039">
    <property type="entry name" value="HTHLYSR"/>
</dbReference>
<dbReference type="CDD" id="cd08474">
    <property type="entry name" value="PBP2_CrgA_like_5"/>
    <property type="match status" value="1"/>
</dbReference>
<dbReference type="InterPro" id="IPR005119">
    <property type="entry name" value="LysR_subst-bd"/>
</dbReference>
<dbReference type="InterPro" id="IPR000847">
    <property type="entry name" value="LysR_HTH_N"/>
</dbReference>
<evidence type="ECO:0000256" key="2">
    <source>
        <dbReference type="ARBA" id="ARBA00023015"/>
    </source>
</evidence>
<dbReference type="Proteomes" id="UP001481677">
    <property type="component" value="Unassembled WGS sequence"/>
</dbReference>
<dbReference type="SUPFAM" id="SSF53850">
    <property type="entry name" value="Periplasmic binding protein-like II"/>
    <property type="match status" value="1"/>
</dbReference>
<gene>
    <name evidence="7" type="ORF">V4C56_25515</name>
</gene>
<proteinExistence type="inferred from homology"/>
<dbReference type="Gene3D" id="3.40.190.290">
    <property type="match status" value="1"/>
</dbReference>
<dbReference type="PANTHER" id="PTHR30537">
    <property type="entry name" value="HTH-TYPE TRANSCRIPTIONAL REGULATOR"/>
    <property type="match status" value="1"/>
</dbReference>
<dbReference type="Pfam" id="PF03466">
    <property type="entry name" value="LysR_substrate"/>
    <property type="match status" value="1"/>
</dbReference>
<keyword evidence="4" id="KW-0804">Transcription</keyword>
<dbReference type="RefSeq" id="WP_240057239.1">
    <property type="nucleotide sequence ID" value="NZ_JAZHFZ010000020.1"/>
</dbReference>
<keyword evidence="2" id="KW-0805">Transcription regulation</keyword>
<evidence type="ECO:0000256" key="4">
    <source>
        <dbReference type="ARBA" id="ARBA00023163"/>
    </source>
</evidence>
<keyword evidence="3" id="KW-0238">DNA-binding</keyword>
<protein>
    <submittedName>
        <fullName evidence="7">LysR family transcriptional regulator</fullName>
    </submittedName>
</protein>
<feature type="compositionally biased region" description="Basic residues" evidence="5">
    <location>
        <begin position="319"/>
        <end position="336"/>
    </location>
</feature>
<dbReference type="InterPro" id="IPR058163">
    <property type="entry name" value="LysR-type_TF_proteobact-type"/>
</dbReference>
<dbReference type="Gene3D" id="1.10.10.10">
    <property type="entry name" value="Winged helix-like DNA-binding domain superfamily/Winged helix DNA-binding domain"/>
    <property type="match status" value="1"/>
</dbReference>
<dbReference type="InterPro" id="IPR036388">
    <property type="entry name" value="WH-like_DNA-bd_sf"/>
</dbReference>
<feature type="domain" description="HTH lysR-type" evidence="6">
    <location>
        <begin position="1"/>
        <end position="61"/>
    </location>
</feature>
<evidence type="ECO:0000259" key="6">
    <source>
        <dbReference type="PROSITE" id="PS50931"/>
    </source>
</evidence>
<evidence type="ECO:0000256" key="3">
    <source>
        <dbReference type="ARBA" id="ARBA00023125"/>
    </source>
</evidence>
<sequence length="336" mass="36436">MKTTGMAELEAVLAVARHRSFRAAASELSVSTSALSHAVAALEARIGVRLFNRTTRSVSLSEAGAQFVDSVAPALSSIRVALEQAGSFRDTPGGTLRINTSVGAAHQAMPVFIAFLERYPEMKLDIVTEGRLIDIVVEGFDAGIRLAETVPQDMIAVPFGDRQRFAVVGSPAYFAQHAPPRTPHDLGQHRCIRTRMPSGSIWQWEFERHGETVRIDGKGALTLDESGLMLDAARAGVGLTYLSEWTVAADLEAGTLVRVLEDWTPPLDGLCLYYPGRRHAPAGLRALVAMIREWADTQRADAAVKRKAAARDAAASPRPARKSKTARPGKLIRHKK</sequence>
<dbReference type="EMBL" id="JAZHGA010000020">
    <property type="protein sequence ID" value="MEM5342969.1"/>
    <property type="molecule type" value="Genomic_DNA"/>
</dbReference>
<dbReference type="Pfam" id="PF00126">
    <property type="entry name" value="HTH_1"/>
    <property type="match status" value="1"/>
</dbReference>
<dbReference type="PANTHER" id="PTHR30537:SF1">
    <property type="entry name" value="HTH-TYPE TRANSCRIPTIONAL REGULATOR PGRR"/>
    <property type="match status" value="1"/>
</dbReference>
<dbReference type="SUPFAM" id="SSF46785">
    <property type="entry name" value="Winged helix' DNA-binding domain"/>
    <property type="match status" value="1"/>
</dbReference>
<comment type="caution">
    <text evidence="7">The sequence shown here is derived from an EMBL/GenBank/DDBJ whole genome shotgun (WGS) entry which is preliminary data.</text>
</comment>
<evidence type="ECO:0000256" key="5">
    <source>
        <dbReference type="SAM" id="MobiDB-lite"/>
    </source>
</evidence>
<comment type="similarity">
    <text evidence="1">Belongs to the LysR transcriptional regulatory family.</text>
</comment>